<evidence type="ECO:0000313" key="2">
    <source>
        <dbReference type="Proteomes" id="UP000822688"/>
    </source>
</evidence>
<protein>
    <submittedName>
        <fullName evidence="1">Uncharacterized protein</fullName>
    </submittedName>
</protein>
<organism evidence="1 2">
    <name type="scientific">Ceratodon purpureus</name>
    <name type="common">Fire moss</name>
    <name type="synonym">Dicranum purpureum</name>
    <dbReference type="NCBI Taxonomy" id="3225"/>
    <lineage>
        <taxon>Eukaryota</taxon>
        <taxon>Viridiplantae</taxon>
        <taxon>Streptophyta</taxon>
        <taxon>Embryophyta</taxon>
        <taxon>Bryophyta</taxon>
        <taxon>Bryophytina</taxon>
        <taxon>Bryopsida</taxon>
        <taxon>Dicranidae</taxon>
        <taxon>Pseudoditrichales</taxon>
        <taxon>Ditrichaceae</taxon>
        <taxon>Ceratodon</taxon>
    </lineage>
</organism>
<evidence type="ECO:0000313" key="1">
    <source>
        <dbReference type="EMBL" id="KAG0591285.1"/>
    </source>
</evidence>
<keyword evidence="2" id="KW-1185">Reference proteome</keyword>
<dbReference type="AlphaFoldDB" id="A0A8T0J6W8"/>
<dbReference type="Proteomes" id="UP000822688">
    <property type="component" value="Chromosome 1"/>
</dbReference>
<accession>A0A8T0J6W8</accession>
<proteinExistence type="predicted"/>
<dbReference type="OrthoDB" id="10418923at2759"/>
<name>A0A8T0J6W8_CERPU</name>
<dbReference type="EMBL" id="CM026421">
    <property type="protein sequence ID" value="KAG0591285.1"/>
    <property type="molecule type" value="Genomic_DNA"/>
</dbReference>
<sequence length="97" mass="11711">MDGLRHADAKVYAATHPGVRARGHVNRYNPRLRWKLSRYNPMNRFRLAKYKTTHPVEFQKARARSRFNYVNPLFYIRRIKYNLTHAGRRHHTTTTVY</sequence>
<gene>
    <name evidence="1" type="ORF">KC19_1G163700</name>
</gene>
<comment type="caution">
    <text evidence="1">The sequence shown here is derived from an EMBL/GenBank/DDBJ whole genome shotgun (WGS) entry which is preliminary data.</text>
</comment>
<reference evidence="1" key="1">
    <citation type="submission" date="2020-06" db="EMBL/GenBank/DDBJ databases">
        <title>WGS assembly of Ceratodon purpureus strain R40.</title>
        <authorList>
            <person name="Carey S.B."/>
            <person name="Jenkins J."/>
            <person name="Shu S."/>
            <person name="Lovell J.T."/>
            <person name="Sreedasyam A."/>
            <person name="Maumus F."/>
            <person name="Tiley G.P."/>
            <person name="Fernandez-Pozo N."/>
            <person name="Barry K."/>
            <person name="Chen C."/>
            <person name="Wang M."/>
            <person name="Lipzen A."/>
            <person name="Daum C."/>
            <person name="Saski C.A."/>
            <person name="Payton A.C."/>
            <person name="Mcbreen J.C."/>
            <person name="Conrad R.E."/>
            <person name="Kollar L.M."/>
            <person name="Olsson S."/>
            <person name="Huttunen S."/>
            <person name="Landis J.B."/>
            <person name="Wickett N.J."/>
            <person name="Johnson M.G."/>
            <person name="Rensing S.A."/>
            <person name="Grimwood J."/>
            <person name="Schmutz J."/>
            <person name="Mcdaniel S.F."/>
        </authorList>
    </citation>
    <scope>NUCLEOTIDE SEQUENCE</scope>
    <source>
        <strain evidence="1">R40</strain>
    </source>
</reference>